<dbReference type="PANTHER" id="PTHR43792">
    <property type="entry name" value="GNAT FAMILY, PUTATIVE (AFU_ORTHOLOGUE AFUA_3G00765)-RELATED-RELATED"/>
    <property type="match status" value="1"/>
</dbReference>
<keyword evidence="1" id="KW-0808">Transferase</keyword>
<dbReference type="Pfam" id="PF13302">
    <property type="entry name" value="Acetyltransf_3"/>
    <property type="match status" value="1"/>
</dbReference>
<accession>A0ABU4SN78</accession>
<dbReference type="InterPro" id="IPR016181">
    <property type="entry name" value="Acyl_CoA_acyltransferase"/>
</dbReference>
<dbReference type="Proteomes" id="UP001271640">
    <property type="component" value="Unassembled WGS sequence"/>
</dbReference>
<protein>
    <submittedName>
        <fullName evidence="5">GNAT family N-acetyltransferase</fullName>
    </submittedName>
</protein>
<name>A0ABU4SN78_9GAMM</name>
<evidence type="ECO:0000313" key="6">
    <source>
        <dbReference type="Proteomes" id="UP001271640"/>
    </source>
</evidence>
<feature type="domain" description="N-acetyltransferase" evidence="4">
    <location>
        <begin position="11"/>
        <end position="144"/>
    </location>
</feature>
<keyword evidence="6" id="KW-1185">Reference proteome</keyword>
<dbReference type="PANTHER" id="PTHR43792:SF8">
    <property type="entry name" value="[RIBOSOMAL PROTEIN US5]-ALANINE N-ACETYLTRANSFERASE"/>
    <property type="match status" value="1"/>
</dbReference>
<dbReference type="EMBL" id="VCDP01000049">
    <property type="protein sequence ID" value="MDX8000036.1"/>
    <property type="molecule type" value="Genomic_DNA"/>
</dbReference>
<evidence type="ECO:0000313" key="5">
    <source>
        <dbReference type="EMBL" id="MDX8000036.1"/>
    </source>
</evidence>
<evidence type="ECO:0000259" key="4">
    <source>
        <dbReference type="Pfam" id="PF13302"/>
    </source>
</evidence>
<dbReference type="InterPro" id="IPR051531">
    <property type="entry name" value="N-acetyltransferase"/>
</dbReference>
<evidence type="ECO:0000256" key="1">
    <source>
        <dbReference type="ARBA" id="ARBA00022679"/>
    </source>
</evidence>
<evidence type="ECO:0000256" key="2">
    <source>
        <dbReference type="ARBA" id="ARBA00023315"/>
    </source>
</evidence>
<dbReference type="InterPro" id="IPR000182">
    <property type="entry name" value="GNAT_dom"/>
</dbReference>
<gene>
    <name evidence="5" type="ORF">FE394_12685</name>
</gene>
<comment type="similarity">
    <text evidence="3">Belongs to the acetyltransferase family. RimJ subfamily.</text>
</comment>
<keyword evidence="2" id="KW-0012">Acyltransferase</keyword>
<organism evidence="5 6">
    <name type="scientific">Xenorhabdus littoralis</name>
    <dbReference type="NCBI Taxonomy" id="2582835"/>
    <lineage>
        <taxon>Bacteria</taxon>
        <taxon>Pseudomonadati</taxon>
        <taxon>Pseudomonadota</taxon>
        <taxon>Gammaproteobacteria</taxon>
        <taxon>Enterobacterales</taxon>
        <taxon>Morganellaceae</taxon>
        <taxon>Xenorhabdus</taxon>
    </lineage>
</organism>
<dbReference type="SUPFAM" id="SSF55729">
    <property type="entry name" value="Acyl-CoA N-acyltransferases (Nat)"/>
    <property type="match status" value="1"/>
</dbReference>
<reference evidence="6" key="1">
    <citation type="journal article" date="2024" name="Toxins">
        <title>Genome Sequence Analysis of Native Xenorhabdus Strains Isolated from Entomopathogenic Nematodes in Argentina.</title>
        <authorList>
            <person name="Palma L."/>
            <person name="Frizzo L."/>
            <person name="Kaiser S."/>
            <person name="Berry C."/>
            <person name="Caballero P."/>
            <person name="Bode H.B."/>
            <person name="Del Valle E.E."/>
        </authorList>
    </citation>
    <scope>NUCLEOTIDE SEQUENCE [LARGE SCALE GENOMIC DNA]</scope>
    <source>
        <strain evidence="6">Reich</strain>
    </source>
</reference>
<evidence type="ECO:0000256" key="3">
    <source>
        <dbReference type="ARBA" id="ARBA00038502"/>
    </source>
</evidence>
<dbReference type="RefSeq" id="WP_319926746.1">
    <property type="nucleotide sequence ID" value="NZ_VCDP01000049.1"/>
</dbReference>
<proteinExistence type="inferred from homology"/>
<sequence length="184" mass="21250">MPFDDLETEKLLLKKIASEDAVQIQQTFPHWDIVKYLDSHSVPWPYPDDGGEYFVNMIALPAIQEGKAWIWSIRIKNKPNELIGVIGLYDKPNNNRGFWLSLEYQGQGLMSEACEKVTDYWFNTLGQSVLRTQKASMNKRSKKISLSQNARLINVTKKEYVSGTYANELWEITKDEWNSRNAAT</sequence>
<dbReference type="Gene3D" id="3.40.630.30">
    <property type="match status" value="1"/>
</dbReference>
<comment type="caution">
    <text evidence="5">The sequence shown here is derived from an EMBL/GenBank/DDBJ whole genome shotgun (WGS) entry which is preliminary data.</text>
</comment>